<evidence type="ECO:0000256" key="2">
    <source>
        <dbReference type="ARBA" id="ARBA00009320"/>
    </source>
</evidence>
<dbReference type="CDD" id="cd01558">
    <property type="entry name" value="D-AAT_like"/>
    <property type="match status" value="1"/>
</dbReference>
<organism evidence="4">
    <name type="scientific">hydrothermal vent metagenome</name>
    <dbReference type="NCBI Taxonomy" id="652676"/>
    <lineage>
        <taxon>unclassified sequences</taxon>
        <taxon>metagenomes</taxon>
        <taxon>ecological metagenomes</taxon>
    </lineage>
</organism>
<dbReference type="InterPro" id="IPR050571">
    <property type="entry name" value="Class-IV_PLP-Dep_Aminotrnsfr"/>
</dbReference>
<dbReference type="GO" id="GO:0046394">
    <property type="term" value="P:carboxylic acid biosynthetic process"/>
    <property type="evidence" value="ECO:0007669"/>
    <property type="project" value="UniProtKB-ARBA"/>
</dbReference>
<dbReference type="InterPro" id="IPR018300">
    <property type="entry name" value="Aminotrans_IV_CS"/>
</dbReference>
<dbReference type="PROSITE" id="PS00770">
    <property type="entry name" value="AA_TRANSFER_CLASS_4"/>
    <property type="match status" value="1"/>
</dbReference>
<gene>
    <name evidence="4" type="ORF">MNBD_GAMMA09-3737</name>
</gene>
<dbReference type="InterPro" id="IPR036038">
    <property type="entry name" value="Aminotransferase-like"/>
</dbReference>
<dbReference type="PANTHER" id="PTHR42743:SF10">
    <property type="entry name" value="D-ALANINE AMINOTRANSFERASE"/>
    <property type="match status" value="1"/>
</dbReference>
<proteinExistence type="inferred from homology"/>
<dbReference type="FunFam" id="3.20.10.10:FF:000002">
    <property type="entry name" value="D-alanine aminotransferase"/>
    <property type="match status" value="1"/>
</dbReference>
<protein>
    <submittedName>
        <fullName evidence="4">D-alanine aminotransferase</fullName>
        <ecNumber evidence="4">2.6.1.21</ecNumber>
    </submittedName>
</protein>
<dbReference type="GO" id="GO:0005829">
    <property type="term" value="C:cytosol"/>
    <property type="evidence" value="ECO:0007669"/>
    <property type="project" value="TreeGrafter"/>
</dbReference>
<dbReference type="Pfam" id="PF01063">
    <property type="entry name" value="Aminotran_4"/>
    <property type="match status" value="1"/>
</dbReference>
<keyword evidence="4" id="KW-0808">Transferase</keyword>
<dbReference type="GO" id="GO:0008652">
    <property type="term" value="P:amino acid biosynthetic process"/>
    <property type="evidence" value="ECO:0007669"/>
    <property type="project" value="UniProtKB-ARBA"/>
</dbReference>
<dbReference type="EMBL" id="UOFI01000023">
    <property type="protein sequence ID" value="VAW62480.1"/>
    <property type="molecule type" value="Genomic_DNA"/>
</dbReference>
<keyword evidence="3" id="KW-0663">Pyridoxal phosphate</keyword>
<keyword evidence="4" id="KW-0032">Aminotransferase</keyword>
<name>A0A3B0XD32_9ZZZZ</name>
<dbReference type="AlphaFoldDB" id="A0A3B0XD32"/>
<evidence type="ECO:0000313" key="4">
    <source>
        <dbReference type="EMBL" id="VAW62480.1"/>
    </source>
</evidence>
<dbReference type="Gene3D" id="3.20.10.10">
    <property type="entry name" value="D-amino Acid Aminotransferase, subunit A, domain 2"/>
    <property type="match status" value="1"/>
</dbReference>
<evidence type="ECO:0000256" key="3">
    <source>
        <dbReference type="ARBA" id="ARBA00022898"/>
    </source>
</evidence>
<dbReference type="PANTHER" id="PTHR42743">
    <property type="entry name" value="AMINO-ACID AMINOTRANSFERASE"/>
    <property type="match status" value="1"/>
</dbReference>
<accession>A0A3B0XD32</accession>
<dbReference type="GO" id="GO:0047810">
    <property type="term" value="F:D-alanine-2-oxoglutarate aminotransferase activity"/>
    <property type="evidence" value="ECO:0007669"/>
    <property type="project" value="UniProtKB-EC"/>
</dbReference>
<sequence length="287" mass="32068">MSLVYLNAEYLPLDQAKISVLDRGFLFADGVYEVIPAYGGNLLRMAEHMRRLQNSLDAIRLQNPLKESQWNEIIQKLLSENPNEGEGEDQYVYLQVTRGVADKRNHAFPENVSPTVFIMVNELAPVNKENLRGGVAAITLDDIRWKACNIKSISLLGNILLRQQAHDNDAAEAILLNKGLVTEGAASNVFAVINNVLVTAPTGIHLLSGITRDLIIELADKNNMTCEERHFTEQELQDASEIWLCSSTKEILPVVSLNGKPVANGKSGPIWEKMIDIYQAYKAEWRK</sequence>
<dbReference type="InterPro" id="IPR043132">
    <property type="entry name" value="BCAT-like_C"/>
</dbReference>
<evidence type="ECO:0000256" key="1">
    <source>
        <dbReference type="ARBA" id="ARBA00001933"/>
    </source>
</evidence>
<dbReference type="InterPro" id="IPR001544">
    <property type="entry name" value="Aminotrans_IV"/>
</dbReference>
<comment type="cofactor">
    <cofactor evidence="1">
        <name>pyridoxal 5'-phosphate</name>
        <dbReference type="ChEBI" id="CHEBI:597326"/>
    </cofactor>
</comment>
<dbReference type="EC" id="2.6.1.21" evidence="4"/>
<comment type="similarity">
    <text evidence="2">Belongs to the class-IV pyridoxal-phosphate-dependent aminotransferase family.</text>
</comment>
<dbReference type="InterPro" id="IPR043131">
    <property type="entry name" value="BCAT-like_N"/>
</dbReference>
<dbReference type="SUPFAM" id="SSF56752">
    <property type="entry name" value="D-aminoacid aminotransferase-like PLP-dependent enzymes"/>
    <property type="match status" value="1"/>
</dbReference>
<dbReference type="Gene3D" id="3.30.470.10">
    <property type="match status" value="1"/>
</dbReference>
<reference evidence="4" key="1">
    <citation type="submission" date="2018-06" db="EMBL/GenBank/DDBJ databases">
        <authorList>
            <person name="Zhirakovskaya E."/>
        </authorList>
    </citation>
    <scope>NUCLEOTIDE SEQUENCE</scope>
</reference>